<evidence type="ECO:0000256" key="1">
    <source>
        <dbReference type="SAM" id="Coils"/>
    </source>
</evidence>
<keyword evidence="1" id="KW-0175">Coiled coil</keyword>
<feature type="region of interest" description="Disordered" evidence="2">
    <location>
        <begin position="1"/>
        <end position="79"/>
    </location>
</feature>
<feature type="compositionally biased region" description="Polar residues" evidence="2">
    <location>
        <begin position="922"/>
        <end position="936"/>
    </location>
</feature>
<evidence type="ECO:0000313" key="4">
    <source>
        <dbReference type="Proteomes" id="UP000184330"/>
    </source>
</evidence>
<gene>
    <name evidence="3" type="ORF">PAC_04924</name>
</gene>
<feature type="compositionally biased region" description="Polar residues" evidence="2">
    <location>
        <begin position="440"/>
        <end position="458"/>
    </location>
</feature>
<feature type="region of interest" description="Disordered" evidence="2">
    <location>
        <begin position="703"/>
        <end position="755"/>
    </location>
</feature>
<feature type="region of interest" description="Disordered" evidence="2">
    <location>
        <begin position="771"/>
        <end position="811"/>
    </location>
</feature>
<feature type="compositionally biased region" description="Polar residues" evidence="2">
    <location>
        <begin position="208"/>
        <end position="256"/>
    </location>
</feature>
<feature type="coiled-coil region" evidence="1">
    <location>
        <begin position="1118"/>
        <end position="1145"/>
    </location>
</feature>
<evidence type="ECO:0000313" key="3">
    <source>
        <dbReference type="EMBL" id="CZR55038.1"/>
    </source>
</evidence>
<feature type="region of interest" description="Disordered" evidence="2">
    <location>
        <begin position="208"/>
        <end position="471"/>
    </location>
</feature>
<feature type="compositionally biased region" description="Polar residues" evidence="2">
    <location>
        <begin position="64"/>
        <end position="79"/>
    </location>
</feature>
<keyword evidence="4" id="KW-1185">Reference proteome</keyword>
<reference evidence="3 4" key="1">
    <citation type="submission" date="2016-03" db="EMBL/GenBank/DDBJ databases">
        <authorList>
            <person name="Ploux O."/>
        </authorList>
    </citation>
    <scope>NUCLEOTIDE SEQUENCE [LARGE SCALE GENOMIC DNA]</scope>
    <source>
        <strain evidence="3 4">UAMH 11012</strain>
    </source>
</reference>
<feature type="region of interest" description="Disordered" evidence="2">
    <location>
        <begin position="827"/>
        <end position="885"/>
    </location>
</feature>
<dbReference type="EMBL" id="FJOG01000006">
    <property type="protein sequence ID" value="CZR55038.1"/>
    <property type="molecule type" value="Genomic_DNA"/>
</dbReference>
<dbReference type="OrthoDB" id="3565375at2759"/>
<name>A0A1L7WQJ7_9HELO</name>
<feature type="compositionally biased region" description="Basic and acidic residues" evidence="2">
    <location>
        <begin position="938"/>
        <end position="959"/>
    </location>
</feature>
<proteinExistence type="predicted"/>
<feature type="compositionally biased region" description="Polar residues" evidence="2">
    <location>
        <begin position="353"/>
        <end position="387"/>
    </location>
</feature>
<dbReference type="Proteomes" id="UP000184330">
    <property type="component" value="Unassembled WGS sequence"/>
</dbReference>
<feature type="region of interest" description="Disordered" evidence="2">
    <location>
        <begin position="570"/>
        <end position="624"/>
    </location>
</feature>
<protein>
    <submittedName>
        <fullName evidence="3">Uncharacterized protein</fullName>
    </submittedName>
</protein>
<feature type="compositionally biased region" description="Polar residues" evidence="2">
    <location>
        <begin position="703"/>
        <end position="725"/>
    </location>
</feature>
<feature type="compositionally biased region" description="Polar residues" evidence="2">
    <location>
        <begin position="865"/>
        <end position="879"/>
    </location>
</feature>
<evidence type="ECO:0000256" key="2">
    <source>
        <dbReference type="SAM" id="MobiDB-lite"/>
    </source>
</evidence>
<accession>A0A1L7WQJ7</accession>
<feature type="region of interest" description="Disordered" evidence="2">
    <location>
        <begin position="501"/>
        <end position="541"/>
    </location>
</feature>
<feature type="region of interest" description="Disordered" evidence="2">
    <location>
        <begin position="171"/>
        <end position="194"/>
    </location>
</feature>
<feature type="compositionally biased region" description="Polar residues" evidence="2">
    <location>
        <begin position="777"/>
        <end position="787"/>
    </location>
</feature>
<feature type="region of interest" description="Disordered" evidence="2">
    <location>
        <begin position="910"/>
        <end position="960"/>
    </location>
</feature>
<sequence>MPPKRSVAVEGGDKAGSQAAELSQGAAVLSHTLDAELHRQSPTPGHQLTQEVNQHISEDDESPTPHQSFGGNDVWNNNPTGSFIGGQPQSGAIDYGMGVGGYMMGMYEQALPAYSFGPGAPAAGAGDIGYWMGLQAMDSLTESYGSEVPSPSVGMGGVGYMMGVHEQDHQLQGFGSGVPAETGPFANQGSSSLPTLQQQAVQLNTYQRQNSNDGVQGQSTTAPRHRLQNSGNASQANSHQRKTSNGNSRGQQQQIPTPRDVAGMKAPRTAASSPPRELDPQGDVSMADTSAFAAQAQRYPKEPTPRDIAAMKRPRVSASKPTPALDAEGDVPMSMTDAPTPRPQPYPRAPGQLHSSPPESQLLNQNPGLMQSSPLQSRSYDSPNQAQGPWRGSEIESQFPHGAGLGSSQMQSGPPVGSHREPGQLHSNPPEMKLARARGQSFNQSDPPQMGSLGSSSQGPRSGPLMPPSPLGFPPVNFPVNLHFRATTTLVSLEPQRLGQMHSSIPGLPHGPGSQTTHHDQLGGMNSSLGYHGTESAQMHPAIRRRPSTAGLSHPYMPPQGLGLDLDQIRSRSRGFPPGGENHMSNRYNPSGLHMPSQGPGPEQRQMNSGVQGHPPGYSSSQLNSMAGQFSALDAHVDRLLAQSNAGYQVNSQRHVPGYVPQGFSLQMVDPQSRTQLQSSIANLRNFSSSIPSMEPSTNINARVQSSEAVSRPSSLNMQDQQRPMNQDDRTHRSMGNPGSVPGCNPNEQSSINAPARARKLSEVFKGSALQIPPPQGSMNQTNQAQRSGARAGSLSFGLQPPEPSMNPMTKDSQSMKRIAQMNAAMRRATSRAEYSPDMSSPQLSMGPPQDPTTRDRRLDITAGSLPSGTLMTSQQLSPTGELDTNLIPTGHSMTAPSRLDLARITIGLPQHEIDRPMPSPRIQTSINRGKTSSNPEILKRGKSDARRENKSDGEKQRADFSPLARQGIIPQDLADLSTPELQKLAAKAAGIATAEGRELLPNPSTEHLLQMVQAVQQYRTEVVNAPIRDIPPVDAANPPVSFIFTAQPQVTRSNASQTGKTDPVANFYNNVYTDDDGPRGIGLRLDQVENRANNPHPMNPLLQRRRIARMEPMGQILEMTESIVDNLEIDIQAAEERTTEENLRAQQAQAVQQETVATAADQEERRTKELAEQILLSLDGGQFHWEMNLGMTIPDPPGFMPITQPIGPMSFPEESDRYDPRAQRRLEEKFREEMFSQKSFASTMRNFQDGRKADAQIPPEPVDNAQPQASQYHTLAIAKIPRATQGRHDLGSDSMFRVGEAFNTAFILREMADIHKNQCTFCVYNCDYGVCDASVFLPVSAGNGYCQHCHSSTMSATIALKDVTSSDKSQDGYEVVGGFLEKSNKLQMDPLFESAIEELTEAESVAHAKKVQEQKAKSEKYKTDTAVPPLKQLAETNQYRKQASQFLNHPERLADLKNVYPKSAFQAAMGAVPKKRAYQATVEGEEDDDTAPRVLTKEDLGPNIRQYGTAESLAKSMDVSMSNSDEVPVSNDLDLQEALVQSYQDQQTPSLGTPSTRQRRSYSLITGEDPKIINSAMFCRGCLSTQVDVLLAKICDGCRHEKLTIAQHRHVGFMLLSEDSSRRGADGILLEPSVLARNCMVCTKLAMYKCEGCSLRVCEVCQTLLQLTCGGWMNELLYHYAVRRFHIRNDAFLLRADGKGY</sequence>
<feature type="compositionally biased region" description="Polar residues" evidence="2">
    <location>
        <begin position="40"/>
        <end position="55"/>
    </location>
</feature>
<organism evidence="3 4">
    <name type="scientific">Phialocephala subalpina</name>
    <dbReference type="NCBI Taxonomy" id="576137"/>
    <lineage>
        <taxon>Eukaryota</taxon>
        <taxon>Fungi</taxon>
        <taxon>Dikarya</taxon>
        <taxon>Ascomycota</taxon>
        <taxon>Pezizomycotina</taxon>
        <taxon>Leotiomycetes</taxon>
        <taxon>Helotiales</taxon>
        <taxon>Mollisiaceae</taxon>
        <taxon>Phialocephala</taxon>
        <taxon>Phialocephala fortinii species complex</taxon>
    </lineage>
</organism>
<feature type="compositionally biased region" description="Polar residues" evidence="2">
    <location>
        <begin position="185"/>
        <end position="194"/>
    </location>
</feature>